<gene>
    <name evidence="7" type="ORF">SADUNF_Sadunf06G0085400</name>
</gene>
<comment type="subcellular location">
    <subcellularLocation>
        <location evidence="1">Membrane</location>
        <topology evidence="1">Multi-pass membrane protein</topology>
    </subcellularLocation>
</comment>
<evidence type="ECO:0000313" key="7">
    <source>
        <dbReference type="EMBL" id="KAF9680103.1"/>
    </source>
</evidence>
<comment type="caution">
    <text evidence="7">The sequence shown here is derived from an EMBL/GenBank/DDBJ whole genome shotgun (WGS) entry which is preliminary data.</text>
</comment>
<sequence>MSDAVEFCTTDVKLGREDRPGIAAEAEPETIVRGAVVAELSDTKLRFLNILANMCSGSGGSNSQGIINCEDLVSKDGGDYKNEDAMRVGEEALSLAKIAFPIIMTTLLIFSRSIISMLYLGYLGKNELAGGSLALGFANITGLSVLKGLAMGMDPICGQAYGAKRWSVLGQTYQKTLCLLVLVSIPISFLWINVEPIFIRLGQDPDISHVAKVYLTFSIPELIGQAVLHPMRSFLRTQGLTAPLTIAAVGALILHTPINYFFVIYLKMGVKGVGLALACNTLNLNLGLLIYVTVSETPLKPWHGASALSIFQGWRPLLSLALPSVISVCLEWWWYEIMLFLCGLLRNPKASVAATGILIQTAGIIYSFPFSLSIGVSTRVGHALGAGQPSRAQWTTIIGICLAFTFGLSASVITAALKSVWGKLYTDEPQILDLISTGLPLLGLCELANSPQTAACGVLTGTARPKEGARINLCSFYFVGLPVAILLTFKCKIGFPGLWLGLLAAQICCLCMMLYTVTRTDWRYQAIRAEELTAAVGDNAVLVKNKRPSMIHMQLAVFFLGIQDIRMVIDALTHIGTFTSPWMPVVRRENWPSFVDIGAPVRPNADGQEQTVVPNAEQNTVIRHTKNNSLLCLMPKNPISLMCLTLVNNNSSPLCKSPNRNKIMP</sequence>
<dbReference type="EMBL" id="JADGMS010000006">
    <property type="protein sequence ID" value="KAF9680103.1"/>
    <property type="molecule type" value="Genomic_DNA"/>
</dbReference>
<feature type="transmembrane region" description="Helical" evidence="6">
    <location>
        <begin position="98"/>
        <end position="122"/>
    </location>
</feature>
<feature type="transmembrane region" description="Helical" evidence="6">
    <location>
        <begin position="495"/>
        <end position="518"/>
    </location>
</feature>
<feature type="transmembrane region" description="Helical" evidence="6">
    <location>
        <begin position="177"/>
        <end position="194"/>
    </location>
</feature>
<dbReference type="Pfam" id="PF01554">
    <property type="entry name" value="MatE"/>
    <property type="match status" value="2"/>
</dbReference>
<evidence type="ECO:0000256" key="6">
    <source>
        <dbReference type="RuleBase" id="RU004914"/>
    </source>
</evidence>
<dbReference type="PANTHER" id="PTHR11206">
    <property type="entry name" value="MULTIDRUG RESISTANCE PROTEIN"/>
    <property type="match status" value="1"/>
</dbReference>
<dbReference type="InterPro" id="IPR002528">
    <property type="entry name" value="MATE_fam"/>
</dbReference>
<evidence type="ECO:0000256" key="2">
    <source>
        <dbReference type="ARBA" id="ARBA00010199"/>
    </source>
</evidence>
<comment type="similarity">
    <text evidence="2 6">Belongs to the multi antimicrobial extrusion (MATE) (TC 2.A.66.1) family.</text>
</comment>
<proteinExistence type="inferred from homology"/>
<keyword evidence="3 6" id="KW-0812">Transmembrane</keyword>
<dbReference type="GO" id="GO:0016020">
    <property type="term" value="C:membrane"/>
    <property type="evidence" value="ECO:0007669"/>
    <property type="project" value="UniProtKB-SubCell"/>
</dbReference>
<dbReference type="InterPro" id="IPR045069">
    <property type="entry name" value="MATE_euk"/>
</dbReference>
<evidence type="ECO:0000313" key="8">
    <source>
        <dbReference type="Proteomes" id="UP000657918"/>
    </source>
</evidence>
<feature type="transmembrane region" description="Helical" evidence="6">
    <location>
        <begin position="396"/>
        <end position="417"/>
    </location>
</feature>
<keyword evidence="5 6" id="KW-0472">Membrane</keyword>
<evidence type="ECO:0000256" key="3">
    <source>
        <dbReference type="ARBA" id="ARBA00022692"/>
    </source>
</evidence>
<feature type="transmembrane region" description="Helical" evidence="6">
    <location>
        <begin position="471"/>
        <end position="489"/>
    </location>
</feature>
<feature type="transmembrane region" description="Helical" evidence="6">
    <location>
        <begin position="128"/>
        <end position="146"/>
    </location>
</feature>
<dbReference type="OrthoDB" id="2126698at2759"/>
<protein>
    <recommendedName>
        <fullName evidence="6">Protein DETOXIFICATION</fullName>
    </recommendedName>
    <alternativeName>
        <fullName evidence="6">Multidrug and toxic compound extrusion protein</fullName>
    </alternativeName>
</protein>
<reference evidence="7 8" key="1">
    <citation type="submission" date="2020-10" db="EMBL/GenBank/DDBJ databases">
        <title>Plant Genome Project.</title>
        <authorList>
            <person name="Zhang R.-G."/>
        </authorList>
    </citation>
    <scope>NUCLEOTIDE SEQUENCE [LARGE SCALE GENOMIC DNA]</scope>
    <source>
        <strain evidence="7">FAFU-HL-1</strain>
        <tissue evidence="7">Leaf</tissue>
    </source>
</reference>
<dbReference type="GO" id="GO:0042910">
    <property type="term" value="F:xenobiotic transmembrane transporter activity"/>
    <property type="evidence" value="ECO:0007669"/>
    <property type="project" value="InterPro"/>
</dbReference>
<feature type="transmembrane region" description="Helical" evidence="6">
    <location>
        <begin position="240"/>
        <end position="266"/>
    </location>
</feature>
<feature type="transmembrane region" description="Helical" evidence="6">
    <location>
        <begin position="273"/>
        <end position="294"/>
    </location>
</feature>
<evidence type="ECO:0000256" key="5">
    <source>
        <dbReference type="ARBA" id="ARBA00023136"/>
    </source>
</evidence>
<dbReference type="CDD" id="cd13132">
    <property type="entry name" value="MATE_eukaryotic"/>
    <property type="match status" value="1"/>
</dbReference>
<organism evidence="7 8">
    <name type="scientific">Salix dunnii</name>
    <dbReference type="NCBI Taxonomy" id="1413687"/>
    <lineage>
        <taxon>Eukaryota</taxon>
        <taxon>Viridiplantae</taxon>
        <taxon>Streptophyta</taxon>
        <taxon>Embryophyta</taxon>
        <taxon>Tracheophyta</taxon>
        <taxon>Spermatophyta</taxon>
        <taxon>Magnoliopsida</taxon>
        <taxon>eudicotyledons</taxon>
        <taxon>Gunneridae</taxon>
        <taxon>Pentapetalae</taxon>
        <taxon>rosids</taxon>
        <taxon>fabids</taxon>
        <taxon>Malpighiales</taxon>
        <taxon>Salicaceae</taxon>
        <taxon>Saliceae</taxon>
        <taxon>Salix</taxon>
    </lineage>
</organism>
<evidence type="ECO:0000256" key="1">
    <source>
        <dbReference type="ARBA" id="ARBA00004141"/>
    </source>
</evidence>
<dbReference type="GO" id="GO:1990961">
    <property type="term" value="P:xenobiotic detoxification by transmembrane export across the plasma membrane"/>
    <property type="evidence" value="ECO:0007669"/>
    <property type="project" value="InterPro"/>
</dbReference>
<evidence type="ECO:0000256" key="4">
    <source>
        <dbReference type="ARBA" id="ARBA00022989"/>
    </source>
</evidence>
<dbReference type="GO" id="GO:0015297">
    <property type="term" value="F:antiporter activity"/>
    <property type="evidence" value="ECO:0007669"/>
    <property type="project" value="InterPro"/>
</dbReference>
<dbReference type="Proteomes" id="UP000657918">
    <property type="component" value="Unassembled WGS sequence"/>
</dbReference>
<feature type="transmembrane region" description="Helical" evidence="6">
    <location>
        <begin position="314"/>
        <end position="335"/>
    </location>
</feature>
<name>A0A835K1K3_9ROSI</name>
<feature type="transmembrane region" description="Helical" evidence="6">
    <location>
        <begin position="356"/>
        <end position="376"/>
    </location>
</feature>
<dbReference type="NCBIfam" id="TIGR00797">
    <property type="entry name" value="matE"/>
    <property type="match status" value="1"/>
</dbReference>
<dbReference type="AlphaFoldDB" id="A0A835K1K3"/>
<keyword evidence="4 6" id="KW-1133">Transmembrane helix</keyword>
<accession>A0A835K1K3</accession>
<keyword evidence="8" id="KW-1185">Reference proteome</keyword>